<sequence>MTDLEPAVVTIRKREPEHLHRMDGLDLKLLLPWDGVAAPFRGAWCVLRPGDVALEHAHEDREIFFVMSGRAEVRGGGKRYEIAAGDLVFLPPGLAHQVVNETDEDVSYYAIWWDTSMSEEFLARQATPAEAG</sequence>
<dbReference type="EMBL" id="JAYFSI010000002">
    <property type="protein sequence ID" value="MEA5360760.1"/>
    <property type="molecule type" value="Genomic_DNA"/>
</dbReference>
<keyword evidence="1" id="KW-0479">Metal-binding</keyword>
<dbReference type="SUPFAM" id="SSF51182">
    <property type="entry name" value="RmlC-like cupins"/>
    <property type="match status" value="1"/>
</dbReference>
<dbReference type="InterPro" id="IPR014710">
    <property type="entry name" value="RmlC-like_jellyroll"/>
</dbReference>
<reference evidence="3 4" key="1">
    <citation type="submission" date="2023-12" db="EMBL/GenBank/DDBJ databases">
        <title>Amycolatopsis sp. V23-08.</title>
        <authorList>
            <person name="Somphong A."/>
        </authorList>
    </citation>
    <scope>NUCLEOTIDE SEQUENCE [LARGE SCALE GENOMIC DNA]</scope>
    <source>
        <strain evidence="3 4">V23-08</strain>
    </source>
</reference>
<dbReference type="InterPro" id="IPR011051">
    <property type="entry name" value="RmlC_Cupin_sf"/>
</dbReference>
<evidence type="ECO:0000313" key="3">
    <source>
        <dbReference type="EMBL" id="MEA5360760.1"/>
    </source>
</evidence>
<evidence type="ECO:0000313" key="4">
    <source>
        <dbReference type="Proteomes" id="UP001304298"/>
    </source>
</evidence>
<accession>A0ABU5R4Y8</accession>
<dbReference type="PANTHER" id="PTHR35848:SF6">
    <property type="entry name" value="CUPIN TYPE-2 DOMAIN-CONTAINING PROTEIN"/>
    <property type="match status" value="1"/>
</dbReference>
<dbReference type="PANTHER" id="PTHR35848">
    <property type="entry name" value="OXALATE-BINDING PROTEIN"/>
    <property type="match status" value="1"/>
</dbReference>
<dbReference type="InterPro" id="IPR013096">
    <property type="entry name" value="Cupin_2"/>
</dbReference>
<keyword evidence="4" id="KW-1185">Reference proteome</keyword>
<dbReference type="Proteomes" id="UP001304298">
    <property type="component" value="Unassembled WGS sequence"/>
</dbReference>
<dbReference type="Gene3D" id="2.60.120.10">
    <property type="entry name" value="Jelly Rolls"/>
    <property type="match status" value="1"/>
</dbReference>
<comment type="caution">
    <text evidence="3">The sequence shown here is derived from an EMBL/GenBank/DDBJ whole genome shotgun (WGS) entry which is preliminary data.</text>
</comment>
<dbReference type="CDD" id="cd06988">
    <property type="entry name" value="cupin_DddK"/>
    <property type="match status" value="1"/>
</dbReference>
<organism evidence="3 4">
    <name type="scientific">Amycolatopsis heterodermiae</name>
    <dbReference type="NCBI Taxonomy" id="3110235"/>
    <lineage>
        <taxon>Bacteria</taxon>
        <taxon>Bacillati</taxon>
        <taxon>Actinomycetota</taxon>
        <taxon>Actinomycetes</taxon>
        <taxon>Pseudonocardiales</taxon>
        <taxon>Pseudonocardiaceae</taxon>
        <taxon>Amycolatopsis</taxon>
    </lineage>
</organism>
<proteinExistence type="predicted"/>
<name>A0ABU5R4Y8_9PSEU</name>
<evidence type="ECO:0000259" key="2">
    <source>
        <dbReference type="Pfam" id="PF07883"/>
    </source>
</evidence>
<gene>
    <name evidence="3" type="ORF">VA596_14525</name>
</gene>
<dbReference type="InterPro" id="IPR051610">
    <property type="entry name" value="GPI/OXD"/>
</dbReference>
<evidence type="ECO:0000256" key="1">
    <source>
        <dbReference type="ARBA" id="ARBA00022723"/>
    </source>
</evidence>
<feature type="domain" description="Cupin type-2" evidence="2">
    <location>
        <begin position="44"/>
        <end position="111"/>
    </location>
</feature>
<dbReference type="Pfam" id="PF07883">
    <property type="entry name" value="Cupin_2"/>
    <property type="match status" value="1"/>
</dbReference>
<protein>
    <submittedName>
        <fullName evidence="3">Cupin domain-containing protein</fullName>
    </submittedName>
</protein>
<dbReference type="RefSeq" id="WP_323327183.1">
    <property type="nucleotide sequence ID" value="NZ_JAYFSI010000002.1"/>
</dbReference>